<evidence type="ECO:0000313" key="2">
    <source>
        <dbReference type="Proteomes" id="UP001162992"/>
    </source>
</evidence>
<dbReference type="EMBL" id="CM055099">
    <property type="protein sequence ID" value="KAJ7546342.1"/>
    <property type="molecule type" value="Genomic_DNA"/>
</dbReference>
<organism evidence="1 2">
    <name type="scientific">Diphasiastrum complanatum</name>
    <name type="common">Issler's clubmoss</name>
    <name type="synonym">Lycopodium complanatum</name>
    <dbReference type="NCBI Taxonomy" id="34168"/>
    <lineage>
        <taxon>Eukaryota</taxon>
        <taxon>Viridiplantae</taxon>
        <taxon>Streptophyta</taxon>
        <taxon>Embryophyta</taxon>
        <taxon>Tracheophyta</taxon>
        <taxon>Lycopodiopsida</taxon>
        <taxon>Lycopodiales</taxon>
        <taxon>Lycopodiaceae</taxon>
        <taxon>Lycopodioideae</taxon>
        <taxon>Diphasiastrum</taxon>
    </lineage>
</organism>
<gene>
    <name evidence="1" type="ORF">O6H91_08G036400</name>
</gene>
<evidence type="ECO:0000313" key="1">
    <source>
        <dbReference type="EMBL" id="KAJ7546342.1"/>
    </source>
</evidence>
<comment type="caution">
    <text evidence="1">The sequence shown here is derived from an EMBL/GenBank/DDBJ whole genome shotgun (WGS) entry which is preliminary data.</text>
</comment>
<proteinExistence type="predicted"/>
<name>A0ACC2CWH8_DIPCM</name>
<sequence length="1725" mass="192664">MYHFLMQVKYQKNQKKGAIWFSLLSVHAKDAEGEPFRLHFQPGSSVANLVTTNDGSWELWQSVAYKPMEEDLQGLDVNYTKMFNNLVYLINQKSKDSLAFVDGVLMLVRQPGNPFKLRIVANHSQLEMGVLTDLRKGKSSGLTCLTKEQQAVRETMIPQINCKAKTIAFTVLHSVGYGAHLLPLFQISFQDGKAVIQVGGHKVRIFSGCKVHLKHFEAQNSCWLPITNPICTDIVYRIHKVFVHDGHKKSPISFLCRLKKVDVAVSELSLDTCLFLIGALKLAGPYTLRNSPVLANRCQVENRTGVNIVCCFEHEENDQSGKVLAWQTNDFLIRHVLSRRDCSIQKVSSSLTLSLQKPGKGTSTAIQVSLVEPGIVAARTRLQPIQESNCFTGSRMAAGPILVVDKSRKTQDGMFVSISPMVQIHNATGLRLELRCRRPNQGGEGAIVFLEDGDKIDDSMSAFDALDMEGDLRKALASLNLGNYLLSIRPASHISIATSTNYEWSQDVKGSKAVRVSGLFDKLHYRLKTTFKTQGLDSSFETVFCRMKEYETMTRNSSDEIPGKHFIIRTFRRKVPVTKPNTSKQQKSRPSVVAWQEQQEILLLPTIRVQNFLSCSIELILHQSHKDDKKHKTVLEPSNQCENEIVIPSGGSKACIYADINDLFLVVKHIELGLVSKPLSIGSGDNQLHESDGSMKEVEMDVDFKDSVHFATSKVLRADDGILEVIFYSKFQLQNQSNMPLVCCSPMKHSRWRGRREFNNNEELVWQPSGIVTFLSPQSSISWLDRSSRLLLKREEENARVAYLDLESLSGSLEISLGVDTPDNIVDWIQLGVILHLPMSNESNPTHIIEFAPRYIIVNDSAEAICICQNGFQDSQANKVLDPGERTALHAQALPGSKAGSSSAAAKSGGMSDAGQIAATGSLFSIRFCLNKKNLDWSGPVCAAALGSFYIKMRSTNHRHHLNTSKDCERTASTLMLEKQLLQFAVADVQEEASSLIMRFRLLEPENMPYQIQNRLKSASILFHQKGLTESEVLESGVTVAYVWDDLELPHRLVVAVTGTRVCFDLNIDKIRPWKSFFAVRNKNSSLLLQLQEQFGSFGLVHNDANDTFSSNFLQNIGYEVFADGPTRILRICENADCIQKNCWLSELTIPRMKLEMRLPLLAISIIEPEKQKVDAPETMSLTNRGVSYVPIISAMITALSFEAIITTEYSLGQVKVQRLEIDVKWQGAPFAALLRIHEQDRFGKAQTVLEFACVISNRAANPLQVKYASMLLQAIDLNLDEETLMKLAPFYRRSLADTSIPSRQIYFERFEIHPIKIFASFLPGQLQTDYTSTQETLRALLHSVIKVPSVRGAQIQLNGVLLSNALLTFRQLAVKCAQHYSWYAMRAIYIARGSKLLPPAFASLFDDSAASSLDVFFDPSNGSVDIQGLTLGMFNLLSRAIRNKGHGGTNRYFGDLESTVRKAGSNLMFAVVTEVSDNILKGAETGGFDGMVNGFRRGILNVAMEPSVLRTAVVKGGSTRRIHLQRSVGINEAYIEGYLQAILDTLFKQEYLKVKVVDDQVILKNLPPNSMLMEEIMNSVKSFLIGEGLLIGESSISAGHSLRRLDGTKETRLVPAITALCEQLFIIFAVRGLRQQTRRLFHIQNGNGSTSKKAKQPETTEIHTSKLEPEKPQAIEEYKAGYKRVFGNFIISSLVAYIDGRLCRHIPNPLVRRIVSGFLLSFVE</sequence>
<protein>
    <submittedName>
        <fullName evidence="1">Uncharacterized protein</fullName>
    </submittedName>
</protein>
<accession>A0ACC2CWH8</accession>
<reference evidence="2" key="1">
    <citation type="journal article" date="2024" name="Proc. Natl. Acad. Sci. U.S.A.">
        <title>Extraordinary preservation of gene collinearity over three hundred million years revealed in homosporous lycophytes.</title>
        <authorList>
            <person name="Li C."/>
            <person name="Wickell D."/>
            <person name="Kuo L.Y."/>
            <person name="Chen X."/>
            <person name="Nie B."/>
            <person name="Liao X."/>
            <person name="Peng D."/>
            <person name="Ji J."/>
            <person name="Jenkins J."/>
            <person name="Williams M."/>
            <person name="Shu S."/>
            <person name="Plott C."/>
            <person name="Barry K."/>
            <person name="Rajasekar S."/>
            <person name="Grimwood J."/>
            <person name="Han X."/>
            <person name="Sun S."/>
            <person name="Hou Z."/>
            <person name="He W."/>
            <person name="Dai G."/>
            <person name="Sun C."/>
            <person name="Schmutz J."/>
            <person name="Leebens-Mack J.H."/>
            <person name="Li F.W."/>
            <person name="Wang L."/>
        </authorList>
    </citation>
    <scope>NUCLEOTIDE SEQUENCE [LARGE SCALE GENOMIC DNA]</scope>
    <source>
        <strain evidence="2">cv. PW_Plant_1</strain>
    </source>
</reference>
<keyword evidence="2" id="KW-1185">Reference proteome</keyword>
<dbReference type="Proteomes" id="UP001162992">
    <property type="component" value="Chromosome 8"/>
</dbReference>